<comment type="catalytic activity">
    <reaction evidence="1">
        <text>ATP + protein L-histidine = ADP + protein N-phospho-L-histidine.</text>
        <dbReference type="EC" id="2.7.13.3"/>
    </reaction>
</comment>
<dbReference type="Gene3D" id="3.30.450.20">
    <property type="entry name" value="PAS domain"/>
    <property type="match status" value="1"/>
</dbReference>
<dbReference type="InterPro" id="IPR035965">
    <property type="entry name" value="PAS-like_dom_sf"/>
</dbReference>
<keyword evidence="5" id="KW-0418">Kinase</keyword>
<dbReference type="PANTHER" id="PTHR43304">
    <property type="entry name" value="PHYTOCHROME-LIKE PROTEIN CPH1"/>
    <property type="match status" value="1"/>
</dbReference>
<dbReference type="RefSeq" id="WP_234862290.1">
    <property type="nucleotide sequence ID" value="NZ_JAKEVZ010000012.1"/>
</dbReference>
<protein>
    <recommendedName>
        <fullName evidence="2">histidine kinase</fullName>
        <ecNumber evidence="2">2.7.13.3</ecNumber>
    </recommendedName>
</protein>
<dbReference type="InterPro" id="IPR052162">
    <property type="entry name" value="Sensor_kinase/Photoreceptor"/>
</dbReference>
<evidence type="ECO:0000256" key="4">
    <source>
        <dbReference type="ARBA" id="ARBA00022679"/>
    </source>
</evidence>
<evidence type="ECO:0000313" key="7">
    <source>
        <dbReference type="EMBL" id="MCF1752394.1"/>
    </source>
</evidence>
<dbReference type="CDD" id="cd00130">
    <property type="entry name" value="PAS"/>
    <property type="match status" value="1"/>
</dbReference>
<evidence type="ECO:0000313" key="8">
    <source>
        <dbReference type="Proteomes" id="UP001201449"/>
    </source>
</evidence>
<keyword evidence="3" id="KW-0597">Phosphoprotein</keyword>
<gene>
    <name evidence="7" type="ORF">L0U89_15140</name>
</gene>
<comment type="caution">
    <text evidence="7">The sequence shown here is derived from an EMBL/GenBank/DDBJ whole genome shotgun (WGS) entry which is preliminary data.</text>
</comment>
<evidence type="ECO:0000256" key="3">
    <source>
        <dbReference type="ARBA" id="ARBA00022553"/>
    </source>
</evidence>
<keyword evidence="8" id="KW-1185">Reference proteome</keyword>
<sequence>MKGLSFSEFLYFKDFSTYEYYLEKSLSEGNRKFTLDLRKVNRTGNDLEWTKWEFTISFGNQGEPIITAIGHIMEEKKERSVDFPSDLSEVHAKHDLMEGILNDTLIGFWIWNIAENTEQLSLSLTEMLGYHVHSGDTKAIKWKRHIHPADRNLVEKSLQEHFGSGGKIPFHCEFRIRNRHKQDVWVLGYGKVLKWAADNHPVTMAGCFFDISEKKKTEHLLLHQQRLLHTVTFNQSHLIRAKLANILGILEIVDPKAPAAETLHFLKMIKKEAKKLDEQLKRSISQSSGFQIQSLQRASV</sequence>
<name>A0ABS9BWE8_9BACT</name>
<keyword evidence="4" id="KW-0808">Transferase</keyword>
<proteinExistence type="predicted"/>
<dbReference type="EMBL" id="JAKEVZ010000012">
    <property type="protein sequence ID" value="MCF1752394.1"/>
    <property type="molecule type" value="Genomic_DNA"/>
</dbReference>
<evidence type="ECO:0000256" key="2">
    <source>
        <dbReference type="ARBA" id="ARBA00012438"/>
    </source>
</evidence>
<dbReference type="SUPFAM" id="SSF55785">
    <property type="entry name" value="PYP-like sensor domain (PAS domain)"/>
    <property type="match status" value="1"/>
</dbReference>
<organism evidence="7 8">
    <name type="scientific">Mariniradius sediminis</name>
    <dbReference type="NCBI Taxonomy" id="2909237"/>
    <lineage>
        <taxon>Bacteria</taxon>
        <taxon>Pseudomonadati</taxon>
        <taxon>Bacteroidota</taxon>
        <taxon>Cytophagia</taxon>
        <taxon>Cytophagales</taxon>
        <taxon>Cyclobacteriaceae</taxon>
        <taxon>Mariniradius</taxon>
    </lineage>
</organism>
<evidence type="ECO:0000256" key="5">
    <source>
        <dbReference type="ARBA" id="ARBA00022777"/>
    </source>
</evidence>
<evidence type="ECO:0000256" key="1">
    <source>
        <dbReference type="ARBA" id="ARBA00000085"/>
    </source>
</evidence>
<reference evidence="7 8" key="1">
    <citation type="submission" date="2022-01" db="EMBL/GenBank/DDBJ databases">
        <title>Mariniradius saccharolyticus sp. nov., isolated from sediment of a river.</title>
        <authorList>
            <person name="Liu H."/>
        </authorList>
    </citation>
    <scope>NUCLEOTIDE SEQUENCE [LARGE SCALE GENOMIC DNA]</scope>
    <source>
        <strain evidence="7 8">RY-2</strain>
    </source>
</reference>
<dbReference type="InterPro" id="IPR000014">
    <property type="entry name" value="PAS"/>
</dbReference>
<dbReference type="PANTHER" id="PTHR43304:SF1">
    <property type="entry name" value="PAC DOMAIN-CONTAINING PROTEIN"/>
    <property type="match status" value="1"/>
</dbReference>
<dbReference type="Pfam" id="PF08447">
    <property type="entry name" value="PAS_3"/>
    <property type="match status" value="1"/>
</dbReference>
<evidence type="ECO:0000259" key="6">
    <source>
        <dbReference type="Pfam" id="PF08447"/>
    </source>
</evidence>
<dbReference type="InterPro" id="IPR013655">
    <property type="entry name" value="PAS_fold_3"/>
</dbReference>
<dbReference type="EC" id="2.7.13.3" evidence="2"/>
<accession>A0ABS9BWE8</accession>
<dbReference type="Proteomes" id="UP001201449">
    <property type="component" value="Unassembled WGS sequence"/>
</dbReference>
<feature type="domain" description="PAS fold-3" evidence="6">
    <location>
        <begin position="124"/>
        <end position="206"/>
    </location>
</feature>